<comment type="similarity">
    <text evidence="9">Belongs to the anthranilate phosphoribosyltransferase family.</text>
</comment>
<feature type="domain" description="Glycosyl transferase family 3 N-terminal" evidence="11">
    <location>
        <begin position="15"/>
        <end position="75"/>
    </location>
</feature>
<keyword evidence="3 9" id="KW-0328">Glycosyltransferase</keyword>
<dbReference type="RefSeq" id="WP_065254937.1">
    <property type="nucleotide sequence ID" value="NZ_JARDJM010000119.1"/>
</dbReference>
<dbReference type="Gene3D" id="1.20.970.10">
    <property type="entry name" value="Transferase, Pyrimidine Nucleoside Phosphorylase, Chain C"/>
    <property type="match status" value="1"/>
</dbReference>
<name>A0A1B8Q7U5_MORLA</name>
<dbReference type="PANTHER" id="PTHR43285">
    <property type="entry name" value="ANTHRANILATE PHOSPHORIBOSYLTRANSFERASE"/>
    <property type="match status" value="1"/>
</dbReference>
<dbReference type="SUPFAM" id="SSF52418">
    <property type="entry name" value="Nucleoside phosphorylase/phosphoribosyltransferase catalytic domain"/>
    <property type="match status" value="1"/>
</dbReference>
<dbReference type="FunFam" id="3.40.1030.10:FF:000002">
    <property type="entry name" value="Anthranilate phosphoribosyltransferase"/>
    <property type="match status" value="1"/>
</dbReference>
<gene>
    <name evidence="9" type="primary">trpD</name>
    <name evidence="12" type="ORF">A9309_12695</name>
</gene>
<dbReference type="HAMAP" id="MF_00211">
    <property type="entry name" value="TrpD"/>
    <property type="match status" value="1"/>
</dbReference>
<feature type="binding site" evidence="9">
    <location>
        <begin position="93"/>
        <end position="94"/>
    </location>
    <ligand>
        <name>5-phospho-alpha-D-ribose 1-diphosphate</name>
        <dbReference type="ChEBI" id="CHEBI:58017"/>
    </ligand>
</feature>
<organism evidence="12 13">
    <name type="scientific">Moraxella lacunata</name>
    <dbReference type="NCBI Taxonomy" id="477"/>
    <lineage>
        <taxon>Bacteria</taxon>
        <taxon>Pseudomonadati</taxon>
        <taxon>Pseudomonadota</taxon>
        <taxon>Gammaproteobacteria</taxon>
        <taxon>Moraxellales</taxon>
        <taxon>Moraxellaceae</taxon>
        <taxon>Moraxella</taxon>
    </lineage>
</organism>
<dbReference type="UniPathway" id="UPA00035">
    <property type="reaction ID" value="UER00041"/>
</dbReference>
<dbReference type="NCBIfam" id="TIGR01245">
    <property type="entry name" value="trpD"/>
    <property type="match status" value="1"/>
</dbReference>
<reference evidence="12 13" key="1">
    <citation type="submission" date="2016-06" db="EMBL/GenBank/DDBJ databases">
        <title>Draft genome of Moraxella lacunata CCUG 57757A.</title>
        <authorList>
            <person name="Salva-Serra F."/>
            <person name="Engstrom-Jakobsson H."/>
            <person name="Thorell K."/>
            <person name="Gonzales-Siles L."/>
            <person name="Karlsson R."/>
            <person name="Boulund F."/>
            <person name="Engstrand L."/>
            <person name="Kristiansson E."/>
            <person name="Moore E."/>
        </authorList>
    </citation>
    <scope>NUCLEOTIDE SEQUENCE [LARGE SCALE GENOMIC DNA]</scope>
    <source>
        <strain evidence="12 13">CCUG 57757A</strain>
    </source>
</reference>
<comment type="cofactor">
    <cofactor evidence="9">
        <name>Mg(2+)</name>
        <dbReference type="ChEBI" id="CHEBI:18420"/>
    </cofactor>
    <text evidence="9">Binds 2 magnesium ions per monomer.</text>
</comment>
<comment type="caution">
    <text evidence="9">Lacks conserved residue(s) required for the propagation of feature annotation.</text>
</comment>
<evidence type="ECO:0000256" key="9">
    <source>
        <dbReference type="HAMAP-Rule" id="MF_00211"/>
    </source>
</evidence>
<dbReference type="PANTHER" id="PTHR43285:SF2">
    <property type="entry name" value="ANTHRANILATE PHOSPHORIBOSYLTRANSFERASE"/>
    <property type="match status" value="1"/>
</dbReference>
<evidence type="ECO:0000256" key="5">
    <source>
        <dbReference type="ARBA" id="ARBA00022822"/>
    </source>
</evidence>
<evidence type="ECO:0000256" key="2">
    <source>
        <dbReference type="ARBA" id="ARBA00022605"/>
    </source>
</evidence>
<feature type="binding site" evidence="9">
    <location>
        <position position="130"/>
    </location>
    <ligand>
        <name>5-phospho-alpha-D-ribose 1-diphosphate</name>
        <dbReference type="ChEBI" id="CHEBI:58017"/>
    </ligand>
</feature>
<feature type="binding site" evidence="9">
    <location>
        <position position="235"/>
    </location>
    <ligand>
        <name>Mg(2+)</name>
        <dbReference type="ChEBI" id="CHEBI:18420"/>
        <label>2</label>
    </ligand>
</feature>
<dbReference type="Pfam" id="PF02885">
    <property type="entry name" value="Glycos_trans_3N"/>
    <property type="match status" value="1"/>
</dbReference>
<comment type="pathway">
    <text evidence="1 9">Amino-acid biosynthesis; L-tryptophan biosynthesis; L-tryptophan from chorismate: step 2/5.</text>
</comment>
<feature type="binding site" evidence="9">
    <location>
        <position position="102"/>
    </location>
    <ligand>
        <name>Mg(2+)</name>
        <dbReference type="ChEBI" id="CHEBI:18420"/>
        <label>1</label>
    </ligand>
</feature>
<dbReference type="InterPro" id="IPR000312">
    <property type="entry name" value="Glycosyl_Trfase_fam3"/>
</dbReference>
<keyword evidence="9" id="KW-0460">Magnesium</keyword>
<dbReference type="GO" id="GO:0005829">
    <property type="term" value="C:cytosol"/>
    <property type="evidence" value="ECO:0007669"/>
    <property type="project" value="TreeGrafter"/>
</dbReference>
<feature type="binding site" evidence="9">
    <location>
        <position position="90"/>
    </location>
    <ligand>
        <name>anthranilate</name>
        <dbReference type="ChEBI" id="CHEBI:16567"/>
        <label>1</label>
    </ligand>
</feature>
<dbReference type="GO" id="GO:0000287">
    <property type="term" value="F:magnesium ion binding"/>
    <property type="evidence" value="ECO:0007669"/>
    <property type="project" value="UniProtKB-UniRule"/>
</dbReference>
<evidence type="ECO:0000256" key="6">
    <source>
        <dbReference type="ARBA" id="ARBA00023141"/>
    </source>
</evidence>
<evidence type="ECO:0000256" key="3">
    <source>
        <dbReference type="ARBA" id="ARBA00022676"/>
    </source>
</evidence>
<keyword evidence="2 9" id="KW-0028">Amino-acid biosynthesis</keyword>
<evidence type="ECO:0000313" key="12">
    <source>
        <dbReference type="EMBL" id="OBX65857.1"/>
    </source>
</evidence>
<evidence type="ECO:0000256" key="1">
    <source>
        <dbReference type="ARBA" id="ARBA00004907"/>
    </source>
</evidence>
<dbReference type="Proteomes" id="UP000092607">
    <property type="component" value="Unassembled WGS sequence"/>
</dbReference>
<dbReference type="InterPro" id="IPR035902">
    <property type="entry name" value="Nuc_phospho_transferase"/>
</dbReference>
<evidence type="ECO:0000256" key="7">
    <source>
        <dbReference type="ARBA" id="ARBA00052328"/>
    </source>
</evidence>
<sequence>MLDNDHDIHTFLVHTLNTLINGENLSDDDTATLMTLIMTGKCPDVLLSAIITAWRIKGETVDEIAISARVMRSFANAVTLGVDNAVDIVGTGGDGANLFNVSTASMFVVAVCGGVVAKHGSTGVSSRSGASDLLTSAGVNLTLDPSQVADCAKNTGVCFMFAPNHHPAMRHAKAVRGALKVRTIFNILGPLTNPASAPNTLLGVYDVALCEKLAHVMGKLGSRHVWVVHSDDGLDEISLATPTTVSEYKDGKVTTFKIAPTDVGIAMQSLDGLLVGSSDESFDLIKSALQGQTDPRTQKACDIIALNAGASLYLSGVSDSFKDGVALAKQALASGKAWQKMQEFVAFTQTFNH</sequence>
<dbReference type="Pfam" id="PF00591">
    <property type="entry name" value="Glycos_transf_3"/>
    <property type="match status" value="1"/>
</dbReference>
<accession>A0A1B8Q7U5</accession>
<comment type="subunit">
    <text evidence="9">Homodimer.</text>
</comment>
<feature type="domain" description="Glycosyl transferase family 3" evidence="10">
    <location>
        <begin position="84"/>
        <end position="337"/>
    </location>
</feature>
<dbReference type="Gene3D" id="3.40.1030.10">
    <property type="entry name" value="Nucleoside phosphorylase/phosphoribosyltransferase catalytic domain"/>
    <property type="match status" value="1"/>
</dbReference>
<protein>
    <recommendedName>
        <fullName evidence="9">Anthranilate phosphoribosyltransferase</fullName>
        <ecNumber evidence="9">2.4.2.18</ecNumber>
    </recommendedName>
</protein>
<evidence type="ECO:0000256" key="4">
    <source>
        <dbReference type="ARBA" id="ARBA00022679"/>
    </source>
</evidence>
<feature type="binding site" evidence="9">
    <location>
        <position position="90"/>
    </location>
    <ligand>
        <name>5-phospho-alpha-D-ribose 1-diphosphate</name>
        <dbReference type="ChEBI" id="CHEBI:58017"/>
    </ligand>
</feature>
<evidence type="ECO:0000256" key="8">
    <source>
        <dbReference type="ARBA" id="ARBA00061188"/>
    </source>
</evidence>
<feature type="binding site" evidence="9">
    <location>
        <begin position="100"/>
        <end position="103"/>
    </location>
    <ligand>
        <name>5-phospho-alpha-D-ribose 1-diphosphate</name>
        <dbReference type="ChEBI" id="CHEBI:58017"/>
    </ligand>
</feature>
<feature type="binding site" evidence="9">
    <location>
        <position position="236"/>
    </location>
    <ligand>
        <name>Mg(2+)</name>
        <dbReference type="ChEBI" id="CHEBI:18420"/>
        <label>1</label>
    </ligand>
</feature>
<feature type="binding site" evidence="9">
    <location>
        <begin position="118"/>
        <end position="126"/>
    </location>
    <ligand>
        <name>5-phospho-alpha-D-ribose 1-diphosphate</name>
        <dbReference type="ChEBI" id="CHEBI:58017"/>
    </ligand>
</feature>
<comment type="caution">
    <text evidence="12">The sequence shown here is derived from an EMBL/GenBank/DDBJ whole genome shotgun (WGS) entry which is preliminary data.</text>
</comment>
<comment type="catalytic activity">
    <reaction evidence="7 9">
        <text>N-(5-phospho-beta-D-ribosyl)anthranilate + diphosphate = 5-phospho-alpha-D-ribose 1-diphosphate + anthranilate</text>
        <dbReference type="Rhea" id="RHEA:11768"/>
        <dbReference type="ChEBI" id="CHEBI:16567"/>
        <dbReference type="ChEBI" id="CHEBI:18277"/>
        <dbReference type="ChEBI" id="CHEBI:33019"/>
        <dbReference type="ChEBI" id="CHEBI:58017"/>
        <dbReference type="EC" id="2.4.2.18"/>
    </reaction>
</comment>
<dbReference type="InterPro" id="IPR017459">
    <property type="entry name" value="Glycosyl_Trfase_fam3_N_dom"/>
</dbReference>
<evidence type="ECO:0000259" key="11">
    <source>
        <dbReference type="Pfam" id="PF02885"/>
    </source>
</evidence>
<evidence type="ECO:0000259" key="10">
    <source>
        <dbReference type="Pfam" id="PF00591"/>
    </source>
</evidence>
<keyword evidence="6 9" id="KW-0057">Aromatic amino acid biosynthesis</keyword>
<keyword evidence="4 9" id="KW-0808">Transferase</keyword>
<dbReference type="OrthoDB" id="9806430at2"/>
<dbReference type="GO" id="GO:0000162">
    <property type="term" value="P:L-tryptophan biosynthetic process"/>
    <property type="evidence" value="ECO:0007669"/>
    <property type="project" value="UniProtKB-UniRule"/>
</dbReference>
<comment type="similarity">
    <text evidence="8">In the C-terminal section; belongs to the anthranilate phosphoribosyltransferase family.</text>
</comment>
<proteinExistence type="inferred from homology"/>
<dbReference type="SUPFAM" id="SSF47648">
    <property type="entry name" value="Nucleoside phosphorylase/phosphoribosyltransferase N-terminal domain"/>
    <property type="match status" value="1"/>
</dbReference>
<dbReference type="EMBL" id="LZMS01000026">
    <property type="protein sequence ID" value="OBX65857.1"/>
    <property type="molecule type" value="Genomic_DNA"/>
</dbReference>
<dbReference type="GO" id="GO:0004048">
    <property type="term" value="F:anthranilate phosphoribosyltransferase activity"/>
    <property type="evidence" value="ECO:0007669"/>
    <property type="project" value="UniProtKB-UniRule"/>
</dbReference>
<dbReference type="InterPro" id="IPR036320">
    <property type="entry name" value="Glycosyl_Trfase_fam3_N_dom_sf"/>
</dbReference>
<keyword evidence="5 9" id="KW-0822">Tryptophan biosynthesis</keyword>
<feature type="binding site" evidence="9">
    <location>
        <position position="176"/>
    </location>
    <ligand>
        <name>anthranilate</name>
        <dbReference type="ChEBI" id="CHEBI:16567"/>
        <label>2</label>
    </ligand>
</feature>
<dbReference type="AlphaFoldDB" id="A0A1B8Q7U5"/>
<dbReference type="EC" id="2.4.2.18" evidence="9"/>
<keyword evidence="9" id="KW-0479">Metal-binding</keyword>
<evidence type="ECO:0000313" key="13">
    <source>
        <dbReference type="Proteomes" id="UP000092607"/>
    </source>
</evidence>
<comment type="function">
    <text evidence="9">Catalyzes the transfer of the phosphoribosyl group of 5-phosphorylribose-1-pyrophosphate (PRPP) to anthranilate to yield N-(5'-phosphoribosyl)-anthranilate (PRA).</text>
</comment>
<feature type="binding site" evidence="9">
    <location>
        <position position="236"/>
    </location>
    <ligand>
        <name>Mg(2+)</name>
        <dbReference type="ChEBI" id="CHEBI:18420"/>
        <label>2</label>
    </ligand>
</feature>
<dbReference type="InterPro" id="IPR005940">
    <property type="entry name" value="Anthranilate_Pribosyl_Tfrase"/>
</dbReference>